<dbReference type="Gene3D" id="3.90.1150.10">
    <property type="entry name" value="Aspartate Aminotransferase, domain 1"/>
    <property type="match status" value="1"/>
</dbReference>
<dbReference type="GO" id="GO:0008483">
    <property type="term" value="F:transaminase activity"/>
    <property type="evidence" value="ECO:0007669"/>
    <property type="project" value="UniProtKB-KW"/>
</dbReference>
<proteinExistence type="predicted"/>
<protein>
    <recommendedName>
        <fullName evidence="6">Aminotransferase class III-fold pyridoxal phosphate-dependent enzyme</fullName>
    </recommendedName>
</protein>
<dbReference type="GO" id="GO:0030170">
    <property type="term" value="F:pyridoxal phosphate binding"/>
    <property type="evidence" value="ECO:0007669"/>
    <property type="project" value="InterPro"/>
</dbReference>
<keyword evidence="2" id="KW-0032">Aminotransferase</keyword>
<dbReference type="InterPro" id="IPR015424">
    <property type="entry name" value="PyrdxlP-dep_Trfase"/>
</dbReference>
<dbReference type="GO" id="GO:0042802">
    <property type="term" value="F:identical protein binding"/>
    <property type="evidence" value="ECO:0007669"/>
    <property type="project" value="TreeGrafter"/>
</dbReference>
<dbReference type="Gene3D" id="3.40.640.10">
    <property type="entry name" value="Type I PLP-dependent aspartate aminotransferase-like (Major domain)"/>
    <property type="match status" value="1"/>
</dbReference>
<evidence type="ECO:0008006" key="6">
    <source>
        <dbReference type="Google" id="ProtNLM"/>
    </source>
</evidence>
<keyword evidence="4" id="KW-0663">Pyridoxal phosphate</keyword>
<sequence length="199" mass="22425">MPRKDLREDGKRTREFVEKAHRYLITSMVEKIQPVVIAEAKGAIVEDIDGEEYIDCFAGISVVNAGHCHPEVIKSGIEQMKKLVHACSYVYYVPPTIRLAEKLAEITPLSLQKTFFGNSGAEAIECAVKLARKFTKKYEMIALMGSFHGRTLGTLSLTGQAGRKKYDMGPYLSGVSYVAPPYCYRCFFEKEYPDCYSLR</sequence>
<dbReference type="Pfam" id="PF00202">
    <property type="entry name" value="Aminotran_3"/>
    <property type="match status" value="1"/>
</dbReference>
<dbReference type="AlphaFoldDB" id="X1L2B8"/>
<reference evidence="5" key="1">
    <citation type="journal article" date="2014" name="Front. Microbiol.">
        <title>High frequency of phylogenetically diverse reductive dehalogenase-homologous genes in deep subseafloor sedimentary metagenomes.</title>
        <authorList>
            <person name="Kawai M."/>
            <person name="Futagami T."/>
            <person name="Toyoda A."/>
            <person name="Takaki Y."/>
            <person name="Nishi S."/>
            <person name="Hori S."/>
            <person name="Arai W."/>
            <person name="Tsubouchi T."/>
            <person name="Morono Y."/>
            <person name="Uchiyama I."/>
            <person name="Ito T."/>
            <person name="Fujiyama A."/>
            <person name="Inagaki F."/>
            <person name="Takami H."/>
        </authorList>
    </citation>
    <scope>NUCLEOTIDE SEQUENCE</scope>
    <source>
        <strain evidence="5">Expedition CK06-06</strain>
    </source>
</reference>
<dbReference type="InterPro" id="IPR015421">
    <property type="entry name" value="PyrdxlP-dep_Trfase_major"/>
</dbReference>
<dbReference type="InterPro" id="IPR015422">
    <property type="entry name" value="PyrdxlP-dep_Trfase_small"/>
</dbReference>
<evidence type="ECO:0000313" key="5">
    <source>
        <dbReference type="EMBL" id="GAI13113.1"/>
    </source>
</evidence>
<dbReference type="InterPro" id="IPR050103">
    <property type="entry name" value="Class-III_PLP-dep_AT"/>
</dbReference>
<accession>X1L2B8</accession>
<dbReference type="SUPFAM" id="SSF53383">
    <property type="entry name" value="PLP-dependent transferases"/>
    <property type="match status" value="1"/>
</dbReference>
<keyword evidence="3" id="KW-0808">Transferase</keyword>
<evidence type="ECO:0000256" key="2">
    <source>
        <dbReference type="ARBA" id="ARBA00022576"/>
    </source>
</evidence>
<dbReference type="EMBL" id="BARV01010503">
    <property type="protein sequence ID" value="GAI13113.1"/>
    <property type="molecule type" value="Genomic_DNA"/>
</dbReference>
<comment type="cofactor">
    <cofactor evidence="1">
        <name>pyridoxal 5'-phosphate</name>
        <dbReference type="ChEBI" id="CHEBI:597326"/>
    </cofactor>
</comment>
<dbReference type="InterPro" id="IPR005814">
    <property type="entry name" value="Aminotrans_3"/>
</dbReference>
<comment type="caution">
    <text evidence="5">The sequence shown here is derived from an EMBL/GenBank/DDBJ whole genome shotgun (WGS) entry which is preliminary data.</text>
</comment>
<dbReference type="PANTHER" id="PTHR11986:SF79">
    <property type="entry name" value="ACETYLORNITHINE AMINOTRANSFERASE, MITOCHONDRIAL"/>
    <property type="match status" value="1"/>
</dbReference>
<evidence type="ECO:0000256" key="4">
    <source>
        <dbReference type="ARBA" id="ARBA00022898"/>
    </source>
</evidence>
<name>X1L2B8_9ZZZZ</name>
<evidence type="ECO:0000256" key="1">
    <source>
        <dbReference type="ARBA" id="ARBA00001933"/>
    </source>
</evidence>
<gene>
    <name evidence="5" type="ORF">S06H3_20306</name>
</gene>
<evidence type="ECO:0000256" key="3">
    <source>
        <dbReference type="ARBA" id="ARBA00022679"/>
    </source>
</evidence>
<dbReference type="PANTHER" id="PTHR11986">
    <property type="entry name" value="AMINOTRANSFERASE CLASS III"/>
    <property type="match status" value="1"/>
</dbReference>
<organism evidence="5">
    <name type="scientific">marine sediment metagenome</name>
    <dbReference type="NCBI Taxonomy" id="412755"/>
    <lineage>
        <taxon>unclassified sequences</taxon>
        <taxon>metagenomes</taxon>
        <taxon>ecological metagenomes</taxon>
    </lineage>
</organism>